<organism evidence="2 3">
    <name type="scientific">Sinisalibacter lacisalsi</name>
    <dbReference type="NCBI Taxonomy" id="1526570"/>
    <lineage>
        <taxon>Bacteria</taxon>
        <taxon>Pseudomonadati</taxon>
        <taxon>Pseudomonadota</taxon>
        <taxon>Alphaproteobacteria</taxon>
        <taxon>Rhodobacterales</taxon>
        <taxon>Roseobacteraceae</taxon>
        <taxon>Sinisalibacter</taxon>
    </lineage>
</organism>
<evidence type="ECO:0000313" key="2">
    <source>
        <dbReference type="EMBL" id="GGD21499.1"/>
    </source>
</evidence>
<reference evidence="3" key="1">
    <citation type="journal article" date="2019" name="Int. J. Syst. Evol. Microbiol.">
        <title>The Global Catalogue of Microorganisms (GCM) 10K type strain sequencing project: providing services to taxonomists for standard genome sequencing and annotation.</title>
        <authorList>
            <consortium name="The Broad Institute Genomics Platform"/>
            <consortium name="The Broad Institute Genome Sequencing Center for Infectious Disease"/>
            <person name="Wu L."/>
            <person name="Ma J."/>
        </authorList>
    </citation>
    <scope>NUCLEOTIDE SEQUENCE [LARGE SCALE GENOMIC DNA]</scope>
    <source>
        <strain evidence="3">CGMCC 1.12922</strain>
    </source>
</reference>
<accession>A0ABQ1QAY4</accession>
<gene>
    <name evidence="2" type="ORF">GCM10011358_02460</name>
</gene>
<feature type="region of interest" description="Disordered" evidence="1">
    <location>
        <begin position="113"/>
        <end position="144"/>
    </location>
</feature>
<name>A0ABQ1QAY4_9RHOB</name>
<comment type="caution">
    <text evidence="2">The sequence shown here is derived from an EMBL/GenBank/DDBJ whole genome shotgun (WGS) entry which is preliminary data.</text>
</comment>
<protein>
    <submittedName>
        <fullName evidence="2">Uncharacterized protein</fullName>
    </submittedName>
</protein>
<evidence type="ECO:0000256" key="1">
    <source>
        <dbReference type="SAM" id="MobiDB-lite"/>
    </source>
</evidence>
<dbReference type="EMBL" id="BMGI01000001">
    <property type="protein sequence ID" value="GGD21499.1"/>
    <property type="molecule type" value="Genomic_DNA"/>
</dbReference>
<proteinExistence type="predicted"/>
<evidence type="ECO:0000313" key="3">
    <source>
        <dbReference type="Proteomes" id="UP000617355"/>
    </source>
</evidence>
<dbReference type="Proteomes" id="UP000617355">
    <property type="component" value="Unassembled WGS sequence"/>
</dbReference>
<sequence>MNDAAQESSGGQDNRASLQVGAVRQPYAIDRVAGHQQFHHLALDEIQQICRRDLFGHRGTIKPAIRLRPRSLHRWPLAAVQQSKLDPRAIGYAAHDAVERVDLADEMALPKSTNRGVARHHAKIGRAERDQGGSRAQPCGSQRGIRAGMAAANYHDIEV</sequence>
<keyword evidence="3" id="KW-1185">Reference proteome</keyword>